<dbReference type="EMBL" id="CP015363">
    <property type="protein sequence ID" value="ARD85583.1"/>
    <property type="molecule type" value="Genomic_DNA"/>
</dbReference>
<dbReference type="STRING" id="74969.FAD_1744"/>
<dbReference type="AlphaFoldDB" id="A0A1V0N628"/>
<protein>
    <submittedName>
        <fullName evidence="1">Uncharacterized protein</fullName>
    </submittedName>
</protein>
<keyword evidence="3" id="KW-1185">Reference proteome</keyword>
<dbReference type="KEGG" id="fai:FAD_1744"/>
<evidence type="ECO:0000313" key="2">
    <source>
        <dbReference type="EMBL" id="NOL59978.1"/>
    </source>
</evidence>
<accession>A0A1V0N628</accession>
<name>A0A1V0N628_9ARCH</name>
<gene>
    <name evidence="1" type="ORF">FAD_1744</name>
    <name evidence="2" type="ORF">HLB00_03910</name>
</gene>
<reference evidence="2 4" key="2">
    <citation type="submission" date="2020-05" db="EMBL/GenBank/DDBJ databases">
        <authorList>
            <person name="Zhang R."/>
        </authorList>
    </citation>
    <scope>NUCLEOTIDE SEQUENCE [LARGE SCALE GENOMIC DNA]</scope>
    <source>
        <strain evidence="2 4">DSM 28986</strain>
    </source>
</reference>
<dbReference type="EMBL" id="JABGBP010000127">
    <property type="protein sequence ID" value="NOL59978.1"/>
    <property type="molecule type" value="Genomic_DNA"/>
</dbReference>
<sequence length="214" mass="24895">MPDELPVIWFKSNKDPQASFAASLWITMHTQIYKYTHANNYIMRINNINSILSFNEYFGFLADNTTLSGISAILNRNLRKMKIKEFYFSLSEDNDIGKAINYMEKGRPVVMGFPYKFIGPLVKYEVINNNLPENIMYYFTAFIYRDKILLIPGFEGVELKTGINDFYKRTGDKVKAMEIDEFTGYCEKLGSRIKIVYANVLARNGEELRSLNEY</sequence>
<dbReference type="GeneID" id="31677235"/>
<evidence type="ECO:0000313" key="4">
    <source>
        <dbReference type="Proteomes" id="UP000546917"/>
    </source>
</evidence>
<organism evidence="1 3">
    <name type="scientific">Ferroplasma acidiphilum</name>
    <dbReference type="NCBI Taxonomy" id="74969"/>
    <lineage>
        <taxon>Archaea</taxon>
        <taxon>Methanobacteriati</taxon>
        <taxon>Thermoplasmatota</taxon>
        <taxon>Thermoplasmata</taxon>
        <taxon>Thermoplasmatales</taxon>
        <taxon>Ferroplasmaceae</taxon>
        <taxon>Ferroplasma</taxon>
    </lineage>
</organism>
<dbReference type="RefSeq" id="WP_009886886.1">
    <property type="nucleotide sequence ID" value="NZ_CP015363.1"/>
</dbReference>
<dbReference type="Proteomes" id="UP000546917">
    <property type="component" value="Unassembled WGS sequence"/>
</dbReference>
<proteinExistence type="predicted"/>
<evidence type="ECO:0000313" key="3">
    <source>
        <dbReference type="Proteomes" id="UP000192050"/>
    </source>
</evidence>
<dbReference type="Proteomes" id="UP000192050">
    <property type="component" value="Chromosome"/>
</dbReference>
<reference evidence="1 3" key="1">
    <citation type="submission" date="2011-10" db="EMBL/GenBank/DDBJ databases">
        <title>Metabolic and evolutionary patterns in the extreme acidophile Ferroplasma acidiphilum.</title>
        <authorList>
            <person name="Golyshina O.V."/>
            <person name="Kozyavkin S.A."/>
            <person name="Tatusov R.L."/>
            <person name="Slesarev A.I."/>
            <person name="Golyshin P.N."/>
        </authorList>
    </citation>
    <scope>NUCLEOTIDE SEQUENCE [LARGE SCALE GENOMIC DNA]</scope>
    <source>
        <strain evidence="1">Berkeley</strain>
        <strain evidence="3">Y</strain>
    </source>
</reference>
<evidence type="ECO:0000313" key="1">
    <source>
        <dbReference type="EMBL" id="ARD85583.1"/>
    </source>
</evidence>
<dbReference type="GeneID" id="16025019"/>